<name>A0ABQ0G566_9PEZI</name>
<evidence type="ECO:0000256" key="3">
    <source>
        <dbReference type="ARBA" id="ARBA00022692"/>
    </source>
</evidence>
<dbReference type="RefSeq" id="XP_070914641.1">
    <property type="nucleotide sequence ID" value="XM_071058540.1"/>
</dbReference>
<sequence length="412" mass="45110">MRAFAGLRARRVAKAGPSSTRPSTRSFSSLRPLTPYLSSRSRPTLRSHSPSTCKPTRGPQSRSFSLLPLLEASITASQTLLTTLHTTTLTPWYLTIPLFALIINLATRLPTTVYSRRIAIRRAKLAPLTRAWSARAAHDINKQAKAEQGGIRQAGMTQRDLTRWMAGYHVANVRERKKRFRRWGVQEWKDWVPGLAVFPVWVVGIEGLRRMCGGPRGLVGTFVFGGKEEGGEDGGGQAVGVEGGAVQGEGALDLTAPATGQVQEVLTTAAGADPSMATGGCLWFPDLMAADPYHILPFALSAILVLNLLPRSEVGIRSLFDLADKERATVVQSKWSMRLRRGFLLVAMAVGPLTMDLPAALHLYWITSATLTGVETEIIKRLLPMPKTVPPAKLTEKNLMYIQPTREKTEKP</sequence>
<keyword evidence="3" id="KW-0812">Transmembrane</keyword>
<feature type="compositionally biased region" description="Polar residues" evidence="6">
    <location>
        <begin position="36"/>
        <end position="60"/>
    </location>
</feature>
<comment type="caution">
    <text evidence="7">The sequence shown here is derived from an EMBL/GenBank/DDBJ whole genome shotgun (WGS) entry which is preliminary data.</text>
</comment>
<evidence type="ECO:0000313" key="8">
    <source>
        <dbReference type="Proteomes" id="UP001628179"/>
    </source>
</evidence>
<evidence type="ECO:0000256" key="5">
    <source>
        <dbReference type="ARBA" id="ARBA00023136"/>
    </source>
</evidence>
<organism evidence="7 8">
    <name type="scientific">Madurella fahalii</name>
    <dbReference type="NCBI Taxonomy" id="1157608"/>
    <lineage>
        <taxon>Eukaryota</taxon>
        <taxon>Fungi</taxon>
        <taxon>Dikarya</taxon>
        <taxon>Ascomycota</taxon>
        <taxon>Pezizomycotina</taxon>
        <taxon>Sordariomycetes</taxon>
        <taxon>Sordariomycetidae</taxon>
        <taxon>Sordariales</taxon>
        <taxon>Sordariales incertae sedis</taxon>
        <taxon>Madurella</taxon>
    </lineage>
</organism>
<keyword evidence="4" id="KW-1133">Transmembrane helix</keyword>
<dbReference type="PANTHER" id="PTHR12428:SF65">
    <property type="entry name" value="CYTOCHROME C OXIDASE ASSEMBLY PROTEIN COX18, MITOCHONDRIAL"/>
    <property type="match status" value="1"/>
</dbReference>
<evidence type="ECO:0000256" key="4">
    <source>
        <dbReference type="ARBA" id="ARBA00022989"/>
    </source>
</evidence>
<feature type="region of interest" description="Disordered" evidence="6">
    <location>
        <begin position="1"/>
        <end position="60"/>
    </location>
</feature>
<dbReference type="InterPro" id="IPR001708">
    <property type="entry name" value="YidC/ALB3/OXA1/COX18"/>
</dbReference>
<evidence type="ECO:0000256" key="1">
    <source>
        <dbReference type="ARBA" id="ARBA00004141"/>
    </source>
</evidence>
<feature type="compositionally biased region" description="Low complexity" evidence="6">
    <location>
        <begin position="17"/>
        <end position="34"/>
    </location>
</feature>
<protein>
    <submittedName>
        <fullName evidence="7">Mitochondrial inner membrane protein OXA1L</fullName>
    </submittedName>
</protein>
<evidence type="ECO:0000256" key="2">
    <source>
        <dbReference type="ARBA" id="ARBA00009877"/>
    </source>
</evidence>
<comment type="similarity">
    <text evidence="2">Belongs to the OXA1/ALB3/YidC family.</text>
</comment>
<evidence type="ECO:0000256" key="6">
    <source>
        <dbReference type="SAM" id="MobiDB-lite"/>
    </source>
</evidence>
<comment type="subcellular location">
    <subcellularLocation>
        <location evidence="1">Membrane</location>
        <topology evidence="1">Multi-pass membrane protein</topology>
    </subcellularLocation>
</comment>
<reference evidence="7 8" key="1">
    <citation type="submission" date="2024-09" db="EMBL/GenBank/DDBJ databases">
        <title>Itraconazole resistance in Madurella fahalii resulting from another homologue of gene encoding cytochrome P450 14-alpha sterol demethylase (CYP51).</title>
        <authorList>
            <person name="Yoshioka I."/>
            <person name="Fahal A.H."/>
            <person name="Kaneko S."/>
            <person name="Yaguchi T."/>
        </authorList>
    </citation>
    <scope>NUCLEOTIDE SEQUENCE [LARGE SCALE GENOMIC DNA]</scope>
    <source>
        <strain evidence="7 8">IFM 68171</strain>
    </source>
</reference>
<gene>
    <name evidence="7" type="ORF">MFIFM68171_03118</name>
</gene>
<dbReference type="Proteomes" id="UP001628179">
    <property type="component" value="Unassembled WGS sequence"/>
</dbReference>
<dbReference type="GeneID" id="98173863"/>
<keyword evidence="5" id="KW-0472">Membrane</keyword>
<evidence type="ECO:0000313" key="7">
    <source>
        <dbReference type="EMBL" id="GAB1312908.1"/>
    </source>
</evidence>
<dbReference type="EMBL" id="BAAFSV010000002">
    <property type="protein sequence ID" value="GAB1312908.1"/>
    <property type="molecule type" value="Genomic_DNA"/>
</dbReference>
<dbReference type="PANTHER" id="PTHR12428">
    <property type="entry name" value="OXA1"/>
    <property type="match status" value="1"/>
</dbReference>
<accession>A0ABQ0G566</accession>
<proteinExistence type="inferred from homology"/>
<keyword evidence="8" id="KW-1185">Reference proteome</keyword>